<name>A0A2R5GRM6_9STRA</name>
<dbReference type="AlphaFoldDB" id="A0A2R5GRM6"/>
<protein>
    <submittedName>
        <fullName evidence="8">ATP synthase subunit alpha, chloroplastic</fullName>
    </submittedName>
</protein>
<dbReference type="InParanoid" id="A0A2R5GRM6"/>
<dbReference type="EMBL" id="BEYU01000159">
    <property type="protein sequence ID" value="GBG33500.1"/>
    <property type="molecule type" value="Genomic_DNA"/>
</dbReference>
<feature type="region of interest" description="Disordered" evidence="6">
    <location>
        <begin position="16"/>
        <end position="65"/>
    </location>
</feature>
<dbReference type="GO" id="GO:0005524">
    <property type="term" value="F:ATP binding"/>
    <property type="evidence" value="ECO:0007669"/>
    <property type="project" value="UniProtKB-KW"/>
</dbReference>
<dbReference type="InterPro" id="IPR023366">
    <property type="entry name" value="ATP_synth_asu-like_sf"/>
</dbReference>
<dbReference type="GO" id="GO:0043531">
    <property type="term" value="F:ADP binding"/>
    <property type="evidence" value="ECO:0007669"/>
    <property type="project" value="TreeGrafter"/>
</dbReference>
<comment type="similarity">
    <text evidence="1">Belongs to the ATPase alpha/beta chains family.</text>
</comment>
<dbReference type="GO" id="GO:0045259">
    <property type="term" value="C:proton-transporting ATP synthase complex"/>
    <property type="evidence" value="ECO:0007669"/>
    <property type="project" value="InterPro"/>
</dbReference>
<evidence type="ECO:0000313" key="9">
    <source>
        <dbReference type="Proteomes" id="UP000241890"/>
    </source>
</evidence>
<evidence type="ECO:0000256" key="1">
    <source>
        <dbReference type="ARBA" id="ARBA00008936"/>
    </source>
</evidence>
<dbReference type="PANTHER" id="PTHR48082">
    <property type="entry name" value="ATP SYNTHASE SUBUNIT ALPHA, MITOCHONDRIAL"/>
    <property type="match status" value="1"/>
</dbReference>
<feature type="domain" description="ATPase F1/V1/A1 complex alpha/beta subunit nucleotide-binding" evidence="7">
    <location>
        <begin position="214"/>
        <end position="404"/>
    </location>
</feature>
<evidence type="ECO:0000256" key="2">
    <source>
        <dbReference type="ARBA" id="ARBA00022448"/>
    </source>
</evidence>
<dbReference type="SUPFAM" id="SSF52540">
    <property type="entry name" value="P-loop containing nucleoside triphosphate hydrolases"/>
    <property type="match status" value="1"/>
</dbReference>
<keyword evidence="9" id="KW-1185">Reference proteome</keyword>
<dbReference type="InterPro" id="IPR000194">
    <property type="entry name" value="ATPase_F1/V1/A1_a/bsu_nucl-bd"/>
</dbReference>
<keyword evidence="5" id="KW-0406">Ion transport</keyword>
<comment type="caution">
    <text evidence="8">The sequence shown here is derived from an EMBL/GenBank/DDBJ whole genome shotgun (WGS) entry which is preliminary data.</text>
</comment>
<dbReference type="Gene3D" id="2.40.30.20">
    <property type="match status" value="1"/>
</dbReference>
<dbReference type="GO" id="GO:0046933">
    <property type="term" value="F:proton-transporting ATP synthase activity, rotational mechanism"/>
    <property type="evidence" value="ECO:0007669"/>
    <property type="project" value="InterPro"/>
</dbReference>
<evidence type="ECO:0000256" key="3">
    <source>
        <dbReference type="ARBA" id="ARBA00022741"/>
    </source>
</evidence>
<accession>A0A2R5GRM6</accession>
<dbReference type="InterPro" id="IPR005294">
    <property type="entry name" value="ATP_synth_F1_asu"/>
</dbReference>
<evidence type="ECO:0000256" key="5">
    <source>
        <dbReference type="ARBA" id="ARBA00023065"/>
    </source>
</evidence>
<dbReference type="SUPFAM" id="SSF50615">
    <property type="entry name" value="N-terminal domain of alpha and beta subunits of F1 ATP synthase"/>
    <property type="match status" value="1"/>
</dbReference>
<feature type="compositionally biased region" description="Basic and acidic residues" evidence="6">
    <location>
        <begin position="55"/>
        <end position="65"/>
    </location>
</feature>
<dbReference type="InterPro" id="IPR036121">
    <property type="entry name" value="ATPase_F1/V1/A1_a/bsu_N_sf"/>
</dbReference>
<gene>
    <name evidence="8" type="ORF">FCC1311_097232</name>
</gene>
<evidence type="ECO:0000313" key="8">
    <source>
        <dbReference type="EMBL" id="GBG33500.1"/>
    </source>
</evidence>
<feature type="compositionally biased region" description="Low complexity" evidence="6">
    <location>
        <begin position="25"/>
        <end position="49"/>
    </location>
</feature>
<dbReference type="Proteomes" id="UP000241890">
    <property type="component" value="Unassembled WGS sequence"/>
</dbReference>
<dbReference type="Gene3D" id="3.40.50.300">
    <property type="entry name" value="P-loop containing nucleotide triphosphate hydrolases"/>
    <property type="match status" value="1"/>
</dbReference>
<reference evidence="8 9" key="1">
    <citation type="submission" date="2017-12" db="EMBL/GenBank/DDBJ databases">
        <title>Sequencing, de novo assembly and annotation of complete genome of a new Thraustochytrid species, strain FCC1311.</title>
        <authorList>
            <person name="Sedici K."/>
            <person name="Godart F."/>
            <person name="Aiese Cigliano R."/>
            <person name="Sanseverino W."/>
            <person name="Barakat M."/>
            <person name="Ortet P."/>
            <person name="Marechal E."/>
            <person name="Cagnac O."/>
            <person name="Amato A."/>
        </authorList>
    </citation>
    <scope>NUCLEOTIDE SEQUENCE [LARGE SCALE GENOMIC DNA]</scope>
</reference>
<dbReference type="PANTHER" id="PTHR48082:SF2">
    <property type="entry name" value="ATP SYNTHASE SUBUNIT ALPHA, MITOCHONDRIAL"/>
    <property type="match status" value="1"/>
</dbReference>
<evidence type="ECO:0000256" key="6">
    <source>
        <dbReference type="SAM" id="MobiDB-lite"/>
    </source>
</evidence>
<proteinExistence type="inferred from homology"/>
<dbReference type="InterPro" id="IPR027417">
    <property type="entry name" value="P-loop_NTPase"/>
</dbReference>
<sequence length="572" mass="60837">MLAAAPRLARLRAVAGARTPQPWMPSSAWRRPAAAALSSASASTTRAAPGAPPSSRDRNRQAPRLDESELALEEQILGTAHEFLGDEGEVVDVSRGVVSVVGLADARPNDVVQLGDQGLRGFVLRLENRVTKIAALGSSSAAQVRSGAFARLLPGDEGKLRAAALDAGQVSTPIGVDYWTQEPLPLTLKMTMDSKQGAPTLPERSIVREQLWTGILTLDALYPLGRGTRTALMGKNPAGMRYVAMNLLSRQSKLAESDREVDFAIWLSAGLDQSGIRKTYLDLEAMGALAFTAIVAAPASDPWALRALGPAALCAMAEDRAARGENVLVIIDSLGPVGAALAEVEGARSGARVTPLFQPHRYLERLGALQSGGSVTTLALLHQDDSTESEQVRDRIAGQVDTTIDMQGLRSIRAVGARLPGIRAYQAPALRELAWRLQVRLKEASSAESAGTIARRLGIDPMDEENLGTGLAHAQSLRALFEADVNDETLTSRAQELLALYVAAEGFLEAPSLTTSSQIKPAIAAICEAARENGLLDQLENEVLKPSKTLVSDCPAICQALDIVIFDTLCKF</sequence>
<evidence type="ECO:0000256" key="4">
    <source>
        <dbReference type="ARBA" id="ARBA00022840"/>
    </source>
</evidence>
<dbReference type="Pfam" id="PF00006">
    <property type="entry name" value="ATP-synt_ab"/>
    <property type="match status" value="1"/>
</dbReference>
<keyword evidence="2" id="KW-0813">Transport</keyword>
<keyword evidence="4" id="KW-0067">ATP-binding</keyword>
<keyword evidence="3" id="KW-0547">Nucleotide-binding</keyword>
<evidence type="ECO:0000259" key="7">
    <source>
        <dbReference type="Pfam" id="PF00006"/>
    </source>
</evidence>
<organism evidence="8 9">
    <name type="scientific">Hondaea fermentalgiana</name>
    <dbReference type="NCBI Taxonomy" id="2315210"/>
    <lineage>
        <taxon>Eukaryota</taxon>
        <taxon>Sar</taxon>
        <taxon>Stramenopiles</taxon>
        <taxon>Bigyra</taxon>
        <taxon>Labyrinthulomycetes</taxon>
        <taxon>Thraustochytrida</taxon>
        <taxon>Thraustochytriidae</taxon>
        <taxon>Hondaea</taxon>
    </lineage>
</organism>